<keyword evidence="5 8" id="KW-0067">ATP-binding</keyword>
<evidence type="ECO:0000256" key="4">
    <source>
        <dbReference type="ARBA" id="ARBA00022741"/>
    </source>
</evidence>
<dbReference type="PIRSF" id="PIRSF001589">
    <property type="entry name" value="Asn_synthetase_glu-h"/>
    <property type="match status" value="1"/>
</dbReference>
<dbReference type="CDD" id="cd00712">
    <property type="entry name" value="AsnB"/>
    <property type="match status" value="1"/>
</dbReference>
<gene>
    <name evidence="11" type="ORF">CCC_04090</name>
</gene>
<keyword evidence="4 8" id="KW-0547">Nucleotide-binding</keyword>
<dbReference type="InterPro" id="IPR051786">
    <property type="entry name" value="ASN_synthetase/amidase"/>
</dbReference>
<evidence type="ECO:0000259" key="10">
    <source>
        <dbReference type="PROSITE" id="PS51278"/>
    </source>
</evidence>
<dbReference type="EMBL" id="JXSL01000023">
    <property type="protein sequence ID" value="KIL99574.1"/>
    <property type="molecule type" value="Genomic_DNA"/>
</dbReference>
<evidence type="ECO:0000256" key="2">
    <source>
        <dbReference type="ARBA" id="ARBA00005752"/>
    </source>
</evidence>
<dbReference type="InterPro" id="IPR014729">
    <property type="entry name" value="Rossmann-like_a/b/a_fold"/>
</dbReference>
<dbReference type="STRING" id="272627.CCC_04090"/>
<dbReference type="Pfam" id="PF00733">
    <property type="entry name" value="Asn_synthase"/>
    <property type="match status" value="1"/>
</dbReference>
<evidence type="ECO:0000256" key="1">
    <source>
        <dbReference type="ARBA" id="ARBA00005187"/>
    </source>
</evidence>
<evidence type="ECO:0000256" key="7">
    <source>
        <dbReference type="ARBA" id="ARBA00048741"/>
    </source>
</evidence>
<dbReference type="EC" id="6.3.5.4" evidence="3"/>
<organism evidence="11 12">
    <name type="scientific">Paramagnetospirillum magnetotacticum MS-1</name>
    <dbReference type="NCBI Taxonomy" id="272627"/>
    <lineage>
        <taxon>Bacteria</taxon>
        <taxon>Pseudomonadati</taxon>
        <taxon>Pseudomonadota</taxon>
        <taxon>Alphaproteobacteria</taxon>
        <taxon>Rhodospirillales</taxon>
        <taxon>Magnetospirillaceae</taxon>
        <taxon>Paramagnetospirillum</taxon>
    </lineage>
</organism>
<evidence type="ECO:0000256" key="3">
    <source>
        <dbReference type="ARBA" id="ARBA00012737"/>
    </source>
</evidence>
<dbReference type="PANTHER" id="PTHR43284">
    <property type="entry name" value="ASPARAGINE SYNTHETASE (GLUTAMINE-HYDROLYZING)"/>
    <property type="match status" value="1"/>
</dbReference>
<proteinExistence type="inferred from homology"/>
<evidence type="ECO:0000256" key="9">
    <source>
        <dbReference type="PIRSR" id="PIRSR001589-3"/>
    </source>
</evidence>
<dbReference type="CDD" id="cd01991">
    <property type="entry name" value="Asn_synthase_B_C"/>
    <property type="match status" value="1"/>
</dbReference>
<dbReference type="GO" id="GO:0006529">
    <property type="term" value="P:asparagine biosynthetic process"/>
    <property type="evidence" value="ECO:0007669"/>
    <property type="project" value="InterPro"/>
</dbReference>
<evidence type="ECO:0000313" key="11">
    <source>
        <dbReference type="EMBL" id="KIL99574.1"/>
    </source>
</evidence>
<feature type="binding site" evidence="8">
    <location>
        <begin position="327"/>
        <end position="328"/>
    </location>
    <ligand>
        <name>ATP</name>
        <dbReference type="ChEBI" id="CHEBI:30616"/>
    </ligand>
</feature>
<dbReference type="InterPro" id="IPR006426">
    <property type="entry name" value="Asn_synth_AEB"/>
</dbReference>
<evidence type="ECO:0000313" key="12">
    <source>
        <dbReference type="Proteomes" id="UP000031971"/>
    </source>
</evidence>
<sequence length="587" mass="66394">MEGAVALGMRRLSVIDLAGGNQPIHNENGSISVVFNGEIYNFRELRRELEEEGHIFSSHTDTEVLVHLYESHGRGMLDRLNGMFAFCLLDRRAGRLFLARDRVGKKPLYYAHGDGAFAFASEIKSLLCHPAVRREADPAAAALYFTHGYVPAPFTPFMGIRKLPAGHWLELDLASGEIQVGRYWDLDYSQVDEDLCEEEAVAGLESALLAAVERRLISDVPLGVFLSGGVDSSLVVAMMARFREGRDIHAFSIGFHEKAFDESGYAESVARAWGVDHHVTRFSDAEMFSVIDEILPRMDEPLSDPSLIPTYLLSKVTQDSGIVVALSGDGADEMFGGYPKYYIHRYAAWLDRLPGILGRDVPAWLFSQVPLKAENNIFNYKVERFVSGLRLAPRHRNQFWVAPFMPDELTRLLPEQEVPRAVWEVTDQYDSRFNGRGVVDRMMYFDAKMMLQDMYLAKVDRASMAVSLEVRSPFLDLEVMDAAVHLPWQLKVRGRETKYLLKKLASRYLPHDVVYRFKRGFGLPLAVWMRTLAPRISETLTQGDCGGIDAAYVQSLLREHLDGTRDHAVKLWAVYAYLTWLRNWGGS</sequence>
<dbReference type="GO" id="GO:0005829">
    <property type="term" value="C:cytosol"/>
    <property type="evidence" value="ECO:0007669"/>
    <property type="project" value="TreeGrafter"/>
</dbReference>
<keyword evidence="12" id="KW-1185">Reference proteome</keyword>
<protein>
    <recommendedName>
        <fullName evidence="3">asparagine synthase (glutamine-hydrolyzing)</fullName>
        <ecNumber evidence="3">6.3.5.4</ecNumber>
    </recommendedName>
</protein>
<comment type="catalytic activity">
    <reaction evidence="7">
        <text>L-aspartate + L-glutamine + ATP + H2O = L-asparagine + L-glutamate + AMP + diphosphate + H(+)</text>
        <dbReference type="Rhea" id="RHEA:12228"/>
        <dbReference type="ChEBI" id="CHEBI:15377"/>
        <dbReference type="ChEBI" id="CHEBI:15378"/>
        <dbReference type="ChEBI" id="CHEBI:29985"/>
        <dbReference type="ChEBI" id="CHEBI:29991"/>
        <dbReference type="ChEBI" id="CHEBI:30616"/>
        <dbReference type="ChEBI" id="CHEBI:33019"/>
        <dbReference type="ChEBI" id="CHEBI:58048"/>
        <dbReference type="ChEBI" id="CHEBI:58359"/>
        <dbReference type="ChEBI" id="CHEBI:456215"/>
        <dbReference type="EC" id="6.3.5.4"/>
    </reaction>
</comment>
<feature type="binding site" evidence="8">
    <location>
        <position position="253"/>
    </location>
    <ligand>
        <name>ATP</name>
        <dbReference type="ChEBI" id="CHEBI:30616"/>
    </ligand>
</feature>
<evidence type="ECO:0000256" key="5">
    <source>
        <dbReference type="ARBA" id="ARBA00022840"/>
    </source>
</evidence>
<dbReference type="InterPro" id="IPR017932">
    <property type="entry name" value="GATase_2_dom"/>
</dbReference>
<feature type="domain" description="Glutamine amidotransferase type-2" evidence="10">
    <location>
        <begin position="1"/>
        <end position="174"/>
    </location>
</feature>
<dbReference type="PANTHER" id="PTHR43284:SF1">
    <property type="entry name" value="ASPARAGINE SYNTHETASE"/>
    <property type="match status" value="1"/>
</dbReference>
<evidence type="ECO:0000256" key="6">
    <source>
        <dbReference type="ARBA" id="ARBA00022962"/>
    </source>
</evidence>
<dbReference type="Proteomes" id="UP000031971">
    <property type="component" value="Unassembled WGS sequence"/>
</dbReference>
<dbReference type="GO" id="GO:0005524">
    <property type="term" value="F:ATP binding"/>
    <property type="evidence" value="ECO:0007669"/>
    <property type="project" value="UniProtKB-KW"/>
</dbReference>
<feature type="binding site" evidence="8">
    <location>
        <position position="61"/>
    </location>
    <ligand>
        <name>L-glutamine</name>
        <dbReference type="ChEBI" id="CHEBI:58359"/>
    </ligand>
</feature>
<comment type="pathway">
    <text evidence="1">Amino-acid biosynthesis; L-asparagine biosynthesis; L-asparagine from L-aspartate (L-Gln route): step 1/1.</text>
</comment>
<dbReference type="PROSITE" id="PS51278">
    <property type="entry name" value="GATASE_TYPE_2"/>
    <property type="match status" value="1"/>
</dbReference>
<dbReference type="SUPFAM" id="SSF52402">
    <property type="entry name" value="Adenine nucleotide alpha hydrolases-like"/>
    <property type="match status" value="1"/>
</dbReference>
<keyword evidence="6" id="KW-0315">Glutamine amidotransferase</keyword>
<dbReference type="InterPro" id="IPR001962">
    <property type="entry name" value="Asn_synthase"/>
</dbReference>
<dbReference type="SUPFAM" id="SSF56235">
    <property type="entry name" value="N-terminal nucleophile aminohydrolases (Ntn hydrolases)"/>
    <property type="match status" value="1"/>
</dbReference>
<name>A0A0C2YIL3_PARME</name>
<dbReference type="InterPro" id="IPR033738">
    <property type="entry name" value="AsnB_N"/>
</dbReference>
<dbReference type="GO" id="GO:0004066">
    <property type="term" value="F:asparagine synthase (glutamine-hydrolyzing) activity"/>
    <property type="evidence" value="ECO:0007669"/>
    <property type="project" value="UniProtKB-EC"/>
</dbReference>
<dbReference type="AlphaFoldDB" id="A0A0C2YIL3"/>
<dbReference type="Gene3D" id="3.40.50.620">
    <property type="entry name" value="HUPs"/>
    <property type="match status" value="1"/>
</dbReference>
<accession>A0A0C2YIL3</accession>
<reference evidence="11 12" key="1">
    <citation type="submission" date="2015-01" db="EMBL/GenBank/DDBJ databases">
        <title>Genome Sequence of Magnetospirillum magnetotacticum Strain MS-1.</title>
        <authorList>
            <person name="Marinov G.K."/>
            <person name="Smalley M.D."/>
            <person name="DeSalvo G."/>
        </authorList>
    </citation>
    <scope>NUCLEOTIDE SEQUENCE [LARGE SCALE GENOMIC DNA]</scope>
    <source>
        <strain evidence="11 12">MS-1</strain>
    </source>
</reference>
<comment type="caution">
    <text evidence="11">The sequence shown here is derived from an EMBL/GenBank/DDBJ whole genome shotgun (WGS) entry which is preliminary data.</text>
</comment>
<comment type="similarity">
    <text evidence="2">Belongs to the asparagine synthetase family.</text>
</comment>
<dbReference type="Pfam" id="PF13537">
    <property type="entry name" value="GATase_7"/>
    <property type="match status" value="1"/>
</dbReference>
<feature type="site" description="Important for beta-aspartyl-AMP intermediate formation" evidence="9">
    <location>
        <position position="329"/>
    </location>
</feature>
<dbReference type="NCBIfam" id="TIGR01536">
    <property type="entry name" value="asn_synth_AEB"/>
    <property type="match status" value="1"/>
</dbReference>
<dbReference type="Gene3D" id="3.60.20.10">
    <property type="entry name" value="Glutamine Phosphoribosylpyrophosphate, subunit 1, domain 1"/>
    <property type="match status" value="1"/>
</dbReference>
<evidence type="ECO:0000256" key="8">
    <source>
        <dbReference type="PIRSR" id="PIRSR001589-2"/>
    </source>
</evidence>
<dbReference type="InterPro" id="IPR029055">
    <property type="entry name" value="Ntn_hydrolases_N"/>
</dbReference>